<dbReference type="InterPro" id="IPR005286">
    <property type="entry name" value="Cell_div_FtsE"/>
</dbReference>
<dbReference type="GO" id="GO:0051301">
    <property type="term" value="P:cell division"/>
    <property type="evidence" value="ECO:0007669"/>
    <property type="project" value="UniProtKB-UniRule"/>
</dbReference>
<dbReference type="Pfam" id="PF00005">
    <property type="entry name" value="ABC_tran"/>
    <property type="match status" value="1"/>
</dbReference>
<keyword evidence="9" id="KW-1278">Translocase</keyword>
<dbReference type="PROSITE" id="PS50893">
    <property type="entry name" value="ABC_TRANSPORTER_2"/>
    <property type="match status" value="1"/>
</dbReference>
<dbReference type="FunFam" id="3.40.50.300:FF:000056">
    <property type="entry name" value="Cell division ATP-binding protein FtsE"/>
    <property type="match status" value="1"/>
</dbReference>
<keyword evidence="11 13" id="KW-0472">Membrane</keyword>
<keyword evidence="5 13" id="KW-1003">Cell membrane</keyword>
<dbReference type="InterPro" id="IPR003439">
    <property type="entry name" value="ABC_transporter-like_ATP-bd"/>
</dbReference>
<accession>A0A1W1XX63</accession>
<dbReference type="OrthoDB" id="581709at2"/>
<dbReference type="RefSeq" id="WP_139798897.1">
    <property type="nucleotide sequence ID" value="NZ_FWXD01000020.1"/>
</dbReference>
<name>A0A1W1XX63_9NEIS</name>
<comment type="subcellular location">
    <subcellularLocation>
        <location evidence="13">Cell inner membrane</location>
        <topology evidence="13">Peripheral membrane protein</topology>
        <orientation evidence="13">Cytoplasmic side</orientation>
    </subcellularLocation>
    <subcellularLocation>
        <location evidence="2">Cell membrane</location>
        <topology evidence="2">Peripheral membrane protein</topology>
    </subcellularLocation>
</comment>
<comment type="subunit">
    <text evidence="13">Homodimer. Forms a membrane-associated complex with FtsX.</text>
</comment>
<dbReference type="InterPro" id="IPR003593">
    <property type="entry name" value="AAA+_ATPase"/>
</dbReference>
<dbReference type="InterPro" id="IPR015854">
    <property type="entry name" value="ABC_transpr_LolD-like"/>
</dbReference>
<evidence type="ECO:0000256" key="13">
    <source>
        <dbReference type="RuleBase" id="RU365094"/>
    </source>
</evidence>
<dbReference type="GO" id="GO:0016887">
    <property type="term" value="F:ATP hydrolysis activity"/>
    <property type="evidence" value="ECO:0007669"/>
    <property type="project" value="InterPro"/>
</dbReference>
<keyword evidence="7 13" id="KW-0547">Nucleotide-binding</keyword>
<gene>
    <name evidence="13" type="primary">ftsE</name>
    <name evidence="15" type="ORF">SAMN02745857_03123</name>
</gene>
<keyword evidence="16" id="KW-1185">Reference proteome</keyword>
<evidence type="ECO:0000259" key="14">
    <source>
        <dbReference type="PROSITE" id="PS50893"/>
    </source>
</evidence>
<organism evidence="15 16">
    <name type="scientific">Andreprevotia lacus DSM 23236</name>
    <dbReference type="NCBI Taxonomy" id="1121001"/>
    <lineage>
        <taxon>Bacteria</taxon>
        <taxon>Pseudomonadati</taxon>
        <taxon>Pseudomonadota</taxon>
        <taxon>Betaproteobacteria</taxon>
        <taxon>Neisseriales</taxon>
        <taxon>Chitinibacteraceae</taxon>
        <taxon>Andreprevotia</taxon>
    </lineage>
</organism>
<dbReference type="SUPFAM" id="SSF52540">
    <property type="entry name" value="P-loop containing nucleoside triphosphate hydrolases"/>
    <property type="match status" value="1"/>
</dbReference>
<dbReference type="PROSITE" id="PS00211">
    <property type="entry name" value="ABC_TRANSPORTER_1"/>
    <property type="match status" value="1"/>
</dbReference>
<evidence type="ECO:0000313" key="16">
    <source>
        <dbReference type="Proteomes" id="UP000192761"/>
    </source>
</evidence>
<evidence type="ECO:0000256" key="3">
    <source>
        <dbReference type="ARBA" id="ARBA00005417"/>
    </source>
</evidence>
<evidence type="ECO:0000256" key="9">
    <source>
        <dbReference type="ARBA" id="ARBA00022967"/>
    </source>
</evidence>
<evidence type="ECO:0000256" key="8">
    <source>
        <dbReference type="ARBA" id="ARBA00022840"/>
    </source>
</evidence>
<dbReference type="InterPro" id="IPR027417">
    <property type="entry name" value="P-loop_NTPase"/>
</dbReference>
<evidence type="ECO:0000256" key="2">
    <source>
        <dbReference type="ARBA" id="ARBA00004202"/>
    </source>
</evidence>
<keyword evidence="10" id="KW-0813">Transport</keyword>
<dbReference type="Gene3D" id="3.40.50.300">
    <property type="entry name" value="P-loop containing nucleotide triphosphate hydrolases"/>
    <property type="match status" value="1"/>
</dbReference>
<dbReference type="PANTHER" id="PTHR24220">
    <property type="entry name" value="IMPORT ATP-BINDING PROTEIN"/>
    <property type="match status" value="1"/>
</dbReference>
<protein>
    <recommendedName>
        <fullName evidence="4 13">Cell division ATP-binding protein FtsE</fullName>
    </recommendedName>
</protein>
<dbReference type="InterPro" id="IPR017871">
    <property type="entry name" value="ABC_transporter-like_CS"/>
</dbReference>
<keyword evidence="10" id="KW-0029">Amino-acid transport</keyword>
<dbReference type="EMBL" id="FWXD01000020">
    <property type="protein sequence ID" value="SMC28108.1"/>
    <property type="molecule type" value="Genomic_DNA"/>
</dbReference>
<dbReference type="GO" id="GO:0005886">
    <property type="term" value="C:plasma membrane"/>
    <property type="evidence" value="ECO:0007669"/>
    <property type="project" value="UniProtKB-SubCell"/>
</dbReference>
<keyword evidence="8 13" id="KW-0067">ATP-binding</keyword>
<reference evidence="15 16" key="1">
    <citation type="submission" date="2017-04" db="EMBL/GenBank/DDBJ databases">
        <authorList>
            <person name="Afonso C.L."/>
            <person name="Miller P.J."/>
            <person name="Scott M.A."/>
            <person name="Spackman E."/>
            <person name="Goraichik I."/>
            <person name="Dimitrov K.M."/>
            <person name="Suarez D.L."/>
            <person name="Swayne D.E."/>
        </authorList>
    </citation>
    <scope>NUCLEOTIDE SEQUENCE [LARGE SCALE GENOMIC DNA]</scope>
    <source>
        <strain evidence="15 16">DSM 23236</strain>
    </source>
</reference>
<dbReference type="PANTHER" id="PTHR24220:SF470">
    <property type="entry name" value="CELL DIVISION ATP-BINDING PROTEIN FTSE"/>
    <property type="match status" value="1"/>
</dbReference>
<evidence type="ECO:0000256" key="1">
    <source>
        <dbReference type="ARBA" id="ARBA00002579"/>
    </source>
</evidence>
<evidence type="ECO:0000256" key="10">
    <source>
        <dbReference type="ARBA" id="ARBA00022970"/>
    </source>
</evidence>
<evidence type="ECO:0000256" key="7">
    <source>
        <dbReference type="ARBA" id="ARBA00022741"/>
    </source>
</evidence>
<comment type="similarity">
    <text evidence="3 13">Belongs to the ABC transporter superfamily.</text>
</comment>
<evidence type="ECO:0000256" key="6">
    <source>
        <dbReference type="ARBA" id="ARBA00022618"/>
    </source>
</evidence>
<evidence type="ECO:0000256" key="11">
    <source>
        <dbReference type="ARBA" id="ARBA00023136"/>
    </source>
</evidence>
<dbReference type="AlphaFoldDB" id="A0A1W1XX63"/>
<evidence type="ECO:0000256" key="4">
    <source>
        <dbReference type="ARBA" id="ARBA00020019"/>
    </source>
</evidence>
<evidence type="ECO:0000313" key="15">
    <source>
        <dbReference type="EMBL" id="SMC28108.1"/>
    </source>
</evidence>
<dbReference type="NCBIfam" id="TIGR02673">
    <property type="entry name" value="FtsE"/>
    <property type="match status" value="1"/>
</dbReference>
<keyword evidence="6 13" id="KW-0132">Cell division</keyword>
<dbReference type="Proteomes" id="UP000192761">
    <property type="component" value="Unassembled WGS sequence"/>
</dbReference>
<evidence type="ECO:0000256" key="5">
    <source>
        <dbReference type="ARBA" id="ARBA00022475"/>
    </source>
</evidence>
<dbReference type="GO" id="GO:0022857">
    <property type="term" value="F:transmembrane transporter activity"/>
    <property type="evidence" value="ECO:0007669"/>
    <property type="project" value="TreeGrafter"/>
</dbReference>
<dbReference type="SMART" id="SM00382">
    <property type="entry name" value="AAA"/>
    <property type="match status" value="1"/>
</dbReference>
<dbReference type="STRING" id="1121001.SAMN02745857_03123"/>
<comment type="function">
    <text evidence="1">Part of the ABC transporter FtsEX involved in cellular division. Important for assembly or stability of the septal ring.</text>
</comment>
<dbReference type="GO" id="GO:0006865">
    <property type="term" value="P:amino acid transport"/>
    <property type="evidence" value="ECO:0007669"/>
    <property type="project" value="UniProtKB-KW"/>
</dbReference>
<proteinExistence type="inferred from homology"/>
<evidence type="ECO:0000256" key="12">
    <source>
        <dbReference type="ARBA" id="ARBA00023306"/>
    </source>
</evidence>
<keyword evidence="12 13" id="KW-0131">Cell cycle</keyword>
<sequence length="217" mass="23971">MIQFQQVTKRYPGGFEAVKNLSFEIQSGELLFLAGHSGAGKSTLLKLIAGIEKPTAGAVLVNGQNVARLSRTSLPYVRRHFGLIFQDHKILFDRNVYENVKLPLDITGFNGMEAKRRVLAALDKVGLSGKEKLNPISLSGGEQQRLCIARAVVHRPAILLADEPTANLDRDNAHDILELFKSFHQVGVTLVISAHDETLMADYGRRILRLKNGQFTA</sequence>
<dbReference type="GO" id="GO:0005524">
    <property type="term" value="F:ATP binding"/>
    <property type="evidence" value="ECO:0007669"/>
    <property type="project" value="UniProtKB-UniRule"/>
</dbReference>
<feature type="domain" description="ABC transporter" evidence="14">
    <location>
        <begin position="2"/>
        <end position="217"/>
    </location>
</feature>